<keyword evidence="2" id="KW-1185">Reference proteome</keyword>
<name>A0ABR9XIY5_9SPHI</name>
<comment type="caution">
    <text evidence="1">The sequence shown here is derived from an EMBL/GenBank/DDBJ whole genome shotgun (WGS) entry which is preliminary data.</text>
</comment>
<protein>
    <recommendedName>
        <fullName evidence="3">RNA polymerase alpha subunit C-terminal domain-containing protein</fullName>
    </recommendedName>
</protein>
<sequence length="83" mass="9543">MNETVAEYKQEDVLIKDLTCFTTLTKNALSNIGINTVFELSLLSYQDLNRIHLIGKFGRRAILEFCKKQGIILNTESFFINNK</sequence>
<dbReference type="RefSeq" id="WP_194106505.1">
    <property type="nucleotide sequence ID" value="NZ_JADFFM010000001.1"/>
</dbReference>
<dbReference type="EMBL" id="JADFFM010000001">
    <property type="protein sequence ID" value="MBE9667155.1"/>
    <property type="molecule type" value="Genomic_DNA"/>
</dbReference>
<organism evidence="1 2">
    <name type="scientific">Mucilaginibacter boryungensis</name>
    <dbReference type="NCBI Taxonomy" id="768480"/>
    <lineage>
        <taxon>Bacteria</taxon>
        <taxon>Pseudomonadati</taxon>
        <taxon>Bacteroidota</taxon>
        <taxon>Sphingobacteriia</taxon>
        <taxon>Sphingobacteriales</taxon>
        <taxon>Sphingobacteriaceae</taxon>
        <taxon>Mucilaginibacter</taxon>
    </lineage>
</organism>
<evidence type="ECO:0000313" key="2">
    <source>
        <dbReference type="Proteomes" id="UP000632774"/>
    </source>
</evidence>
<accession>A0ABR9XIY5</accession>
<reference evidence="1 2" key="1">
    <citation type="submission" date="2020-10" db="EMBL/GenBank/DDBJ databases">
        <title>Mucilaginibacter mali sp. nov., isolated from rhizosphere soil of apple orchard.</title>
        <authorList>
            <person name="Lee J.-S."/>
            <person name="Kim H.S."/>
            <person name="Kim J.-S."/>
        </authorList>
    </citation>
    <scope>NUCLEOTIDE SEQUENCE [LARGE SCALE GENOMIC DNA]</scope>
    <source>
        <strain evidence="1 2">KCTC 23157</strain>
    </source>
</reference>
<gene>
    <name evidence="1" type="ORF">IRJ18_12355</name>
</gene>
<evidence type="ECO:0008006" key="3">
    <source>
        <dbReference type="Google" id="ProtNLM"/>
    </source>
</evidence>
<dbReference type="Proteomes" id="UP000632774">
    <property type="component" value="Unassembled WGS sequence"/>
</dbReference>
<proteinExistence type="predicted"/>
<dbReference type="Gene3D" id="1.10.150.20">
    <property type="entry name" value="5' to 3' exonuclease, C-terminal subdomain"/>
    <property type="match status" value="1"/>
</dbReference>
<evidence type="ECO:0000313" key="1">
    <source>
        <dbReference type="EMBL" id="MBE9667155.1"/>
    </source>
</evidence>
<dbReference type="SUPFAM" id="SSF47789">
    <property type="entry name" value="C-terminal domain of RNA polymerase alpha subunit"/>
    <property type="match status" value="1"/>
</dbReference>